<dbReference type="PANTHER" id="PTHR30349:SF41">
    <property type="entry name" value="INTEGRASE_RECOMBINASE PROTEIN MJ0367-RELATED"/>
    <property type="match status" value="1"/>
</dbReference>
<dbReference type="RefSeq" id="WP_154571421.1">
    <property type="nucleotide sequence ID" value="NZ_VWSJ01000054.1"/>
</dbReference>
<dbReference type="InterPro" id="IPR013762">
    <property type="entry name" value="Integrase-like_cat_sf"/>
</dbReference>
<dbReference type="InterPro" id="IPR010998">
    <property type="entry name" value="Integrase_recombinase_N"/>
</dbReference>
<accession>A0A6L5WLM0</accession>
<evidence type="ECO:0000259" key="7">
    <source>
        <dbReference type="PROSITE" id="PS51900"/>
    </source>
</evidence>
<dbReference type="CDD" id="cd01189">
    <property type="entry name" value="INT_ICEBs1_C_like"/>
    <property type="match status" value="1"/>
</dbReference>
<comment type="similarity">
    <text evidence="1">Belongs to the 'phage' integrase family.</text>
</comment>
<dbReference type="SUPFAM" id="SSF56349">
    <property type="entry name" value="DNA breaking-rejoining enzymes"/>
    <property type="match status" value="1"/>
</dbReference>
<dbReference type="GO" id="GO:0006310">
    <property type="term" value="P:DNA recombination"/>
    <property type="evidence" value="ECO:0007669"/>
    <property type="project" value="UniProtKB-KW"/>
</dbReference>
<keyword evidence="3 5" id="KW-0238">DNA-binding</keyword>
<reference evidence="8 9" key="1">
    <citation type="submission" date="2019-09" db="EMBL/GenBank/DDBJ databases">
        <authorList>
            <person name="Silva M."/>
            <person name="Pereira G."/>
            <person name="Lopes-Da-Costa L."/>
            <person name="Silva E."/>
        </authorList>
    </citation>
    <scope>NUCLEOTIDE SEQUENCE [LARGE SCALE GENOMIC DNA]</scope>
    <source>
        <strain evidence="8 9">FMV-PI01</strain>
    </source>
</reference>
<dbReference type="GO" id="GO:0015074">
    <property type="term" value="P:DNA integration"/>
    <property type="evidence" value="ECO:0007669"/>
    <property type="project" value="UniProtKB-KW"/>
</dbReference>
<evidence type="ECO:0000256" key="4">
    <source>
        <dbReference type="ARBA" id="ARBA00023172"/>
    </source>
</evidence>
<proteinExistence type="inferred from homology"/>
<comment type="caution">
    <text evidence="8">The sequence shown here is derived from an EMBL/GenBank/DDBJ whole genome shotgun (WGS) entry which is preliminary data.</text>
</comment>
<keyword evidence="9" id="KW-1185">Reference proteome</keyword>
<dbReference type="PROSITE" id="PS51898">
    <property type="entry name" value="TYR_RECOMBINASE"/>
    <property type="match status" value="1"/>
</dbReference>
<name>A0A6L5WLM0_9BACT</name>
<evidence type="ECO:0000256" key="3">
    <source>
        <dbReference type="ARBA" id="ARBA00023125"/>
    </source>
</evidence>
<dbReference type="PROSITE" id="PS51900">
    <property type="entry name" value="CB"/>
    <property type="match status" value="1"/>
</dbReference>
<dbReference type="InterPro" id="IPR050090">
    <property type="entry name" value="Tyrosine_recombinase_XerCD"/>
</dbReference>
<sequence length="349" mass="40170">MKLINYKNTIYLEFSSSSKTIKKSLKLAYTNKNLLYATNTLLPLFQKLHTIATITYPQPKQRPIKSLTSTTTLKSICYAVIVELKLHAKLTTVHSALYAYKRIFDFLIDKPIPSYTHSDIQLAIYKMHQNLSPKTIHLIISYLNLAFKKAITLKLITQNPVLNLKKPRIRKSHKTLFNPYQISTLLSHATGELQLFLYIAFYTGARSGEILALSKDDIQNSTIKISKNKTRFELTSPKNGSSRIIHAPKPLLNFLKQALPNIHTQHIFQSDYFQMYYKFKSLLKSLNFVPCGLHITRHCYATLLLSNKVSPIYIAKNLGHSNLNEINQTYSHYIFDKKDKISLEKALKF</sequence>
<evidence type="ECO:0000256" key="1">
    <source>
        <dbReference type="ARBA" id="ARBA00008857"/>
    </source>
</evidence>
<dbReference type="InterPro" id="IPR011010">
    <property type="entry name" value="DNA_brk_join_enz"/>
</dbReference>
<keyword evidence="2" id="KW-0229">DNA integration</keyword>
<dbReference type="PANTHER" id="PTHR30349">
    <property type="entry name" value="PHAGE INTEGRASE-RELATED"/>
    <property type="match status" value="1"/>
</dbReference>
<dbReference type="InterPro" id="IPR044068">
    <property type="entry name" value="CB"/>
</dbReference>
<reference evidence="8 9" key="2">
    <citation type="submission" date="2020-03" db="EMBL/GenBank/DDBJ databases">
        <title>Campylobacter portucalensis sp. nov., a new species of Campylobacter isolated from the reproductive tract of bulls.</title>
        <authorList>
            <person name="Silva M.F."/>
            <person name="Pereira G."/>
            <person name="Carneiro C."/>
            <person name="Hemphill A."/>
            <person name="Mateus L."/>
            <person name="Lopes-Da-Costa L."/>
            <person name="Silva E."/>
        </authorList>
    </citation>
    <scope>NUCLEOTIDE SEQUENCE [LARGE SCALE GENOMIC DNA]</scope>
    <source>
        <strain evidence="8 9">FMV-PI01</strain>
    </source>
</reference>
<keyword evidence="4" id="KW-0233">DNA recombination</keyword>
<dbReference type="Gene3D" id="1.10.150.130">
    <property type="match status" value="1"/>
</dbReference>
<feature type="domain" description="Core-binding (CB)" evidence="7">
    <location>
        <begin position="71"/>
        <end position="151"/>
    </location>
</feature>
<evidence type="ECO:0000256" key="2">
    <source>
        <dbReference type="ARBA" id="ARBA00022908"/>
    </source>
</evidence>
<dbReference type="EMBL" id="VWSJ01000054">
    <property type="protein sequence ID" value="MSN97177.1"/>
    <property type="molecule type" value="Genomic_DNA"/>
</dbReference>
<dbReference type="AlphaFoldDB" id="A0A6L5WLM0"/>
<dbReference type="InterPro" id="IPR002104">
    <property type="entry name" value="Integrase_catalytic"/>
</dbReference>
<protein>
    <submittedName>
        <fullName evidence="8">Site-specific integrase</fullName>
    </submittedName>
</protein>
<organism evidence="8 9">
    <name type="scientific">Campylobacter portucalensis</name>
    <dbReference type="NCBI Taxonomy" id="2608384"/>
    <lineage>
        <taxon>Bacteria</taxon>
        <taxon>Pseudomonadati</taxon>
        <taxon>Campylobacterota</taxon>
        <taxon>Epsilonproteobacteria</taxon>
        <taxon>Campylobacterales</taxon>
        <taxon>Campylobacteraceae</taxon>
        <taxon>Campylobacter</taxon>
    </lineage>
</organism>
<evidence type="ECO:0000313" key="8">
    <source>
        <dbReference type="EMBL" id="MSN97177.1"/>
    </source>
</evidence>
<evidence type="ECO:0000256" key="5">
    <source>
        <dbReference type="PROSITE-ProRule" id="PRU01248"/>
    </source>
</evidence>
<dbReference type="Pfam" id="PF00589">
    <property type="entry name" value="Phage_integrase"/>
    <property type="match status" value="1"/>
</dbReference>
<dbReference type="GO" id="GO:0003677">
    <property type="term" value="F:DNA binding"/>
    <property type="evidence" value="ECO:0007669"/>
    <property type="project" value="UniProtKB-UniRule"/>
</dbReference>
<feature type="domain" description="Tyr recombinase" evidence="6">
    <location>
        <begin position="172"/>
        <end position="348"/>
    </location>
</feature>
<dbReference type="Gene3D" id="1.10.443.10">
    <property type="entry name" value="Intergrase catalytic core"/>
    <property type="match status" value="1"/>
</dbReference>
<dbReference type="Proteomes" id="UP000476338">
    <property type="component" value="Unassembled WGS sequence"/>
</dbReference>
<evidence type="ECO:0000259" key="6">
    <source>
        <dbReference type="PROSITE" id="PS51898"/>
    </source>
</evidence>
<evidence type="ECO:0000313" key="9">
    <source>
        <dbReference type="Proteomes" id="UP000476338"/>
    </source>
</evidence>
<gene>
    <name evidence="8" type="ORF">F1B92_08405</name>
</gene>